<dbReference type="AlphaFoldDB" id="A0AAJ0MAC4"/>
<gene>
    <name evidence="2" type="ORF">B0T25DRAFT_550849</name>
</gene>
<dbReference type="GO" id="GO:0032259">
    <property type="term" value="P:methylation"/>
    <property type="evidence" value="ECO:0007669"/>
    <property type="project" value="UniProtKB-KW"/>
</dbReference>
<keyword evidence="3" id="KW-1185">Reference proteome</keyword>
<evidence type="ECO:0000259" key="1">
    <source>
        <dbReference type="Pfam" id="PF08242"/>
    </source>
</evidence>
<dbReference type="Gene3D" id="3.40.50.150">
    <property type="entry name" value="Vaccinia Virus protein VP39"/>
    <property type="match status" value="1"/>
</dbReference>
<evidence type="ECO:0000313" key="3">
    <source>
        <dbReference type="Proteomes" id="UP001275084"/>
    </source>
</evidence>
<dbReference type="EMBL" id="JAUIQD010000006">
    <property type="protein sequence ID" value="KAK3346025.1"/>
    <property type="molecule type" value="Genomic_DNA"/>
</dbReference>
<organism evidence="2 3">
    <name type="scientific">Lasiosphaeria hispida</name>
    <dbReference type="NCBI Taxonomy" id="260671"/>
    <lineage>
        <taxon>Eukaryota</taxon>
        <taxon>Fungi</taxon>
        <taxon>Dikarya</taxon>
        <taxon>Ascomycota</taxon>
        <taxon>Pezizomycotina</taxon>
        <taxon>Sordariomycetes</taxon>
        <taxon>Sordariomycetidae</taxon>
        <taxon>Sordariales</taxon>
        <taxon>Lasiosphaeriaceae</taxon>
        <taxon>Lasiosphaeria</taxon>
    </lineage>
</organism>
<keyword evidence="2" id="KW-0808">Transferase</keyword>
<dbReference type="InterPro" id="IPR029063">
    <property type="entry name" value="SAM-dependent_MTases_sf"/>
</dbReference>
<dbReference type="Proteomes" id="UP001275084">
    <property type="component" value="Unassembled WGS sequence"/>
</dbReference>
<keyword evidence="2" id="KW-0489">Methyltransferase</keyword>
<comment type="caution">
    <text evidence="2">The sequence shown here is derived from an EMBL/GenBank/DDBJ whole genome shotgun (WGS) entry which is preliminary data.</text>
</comment>
<proteinExistence type="predicted"/>
<feature type="domain" description="Methyltransferase type 12" evidence="1">
    <location>
        <begin position="90"/>
        <end position="201"/>
    </location>
</feature>
<reference evidence="2" key="1">
    <citation type="journal article" date="2023" name="Mol. Phylogenet. Evol.">
        <title>Genome-scale phylogeny and comparative genomics of the fungal order Sordariales.</title>
        <authorList>
            <person name="Hensen N."/>
            <person name="Bonometti L."/>
            <person name="Westerberg I."/>
            <person name="Brannstrom I.O."/>
            <person name="Guillou S."/>
            <person name="Cros-Aarteil S."/>
            <person name="Calhoun S."/>
            <person name="Haridas S."/>
            <person name="Kuo A."/>
            <person name="Mondo S."/>
            <person name="Pangilinan J."/>
            <person name="Riley R."/>
            <person name="LaButti K."/>
            <person name="Andreopoulos B."/>
            <person name="Lipzen A."/>
            <person name="Chen C."/>
            <person name="Yan M."/>
            <person name="Daum C."/>
            <person name="Ng V."/>
            <person name="Clum A."/>
            <person name="Steindorff A."/>
            <person name="Ohm R.A."/>
            <person name="Martin F."/>
            <person name="Silar P."/>
            <person name="Natvig D.O."/>
            <person name="Lalanne C."/>
            <person name="Gautier V."/>
            <person name="Ament-Velasquez S.L."/>
            <person name="Kruys A."/>
            <person name="Hutchinson M.I."/>
            <person name="Powell A.J."/>
            <person name="Barry K."/>
            <person name="Miller A.N."/>
            <person name="Grigoriev I.V."/>
            <person name="Debuchy R."/>
            <person name="Gladieux P."/>
            <person name="Hiltunen Thoren M."/>
            <person name="Johannesson H."/>
        </authorList>
    </citation>
    <scope>NUCLEOTIDE SEQUENCE</scope>
    <source>
        <strain evidence="2">CBS 955.72</strain>
    </source>
</reference>
<protein>
    <submittedName>
        <fullName evidence="2">Methyltransferase</fullName>
    </submittedName>
</protein>
<accession>A0AAJ0MAC4</accession>
<dbReference type="SUPFAM" id="SSF53335">
    <property type="entry name" value="S-adenosyl-L-methionine-dependent methyltransferases"/>
    <property type="match status" value="1"/>
</dbReference>
<dbReference type="CDD" id="cd02440">
    <property type="entry name" value="AdoMet_MTases"/>
    <property type="match status" value="1"/>
</dbReference>
<dbReference type="GO" id="GO:0008168">
    <property type="term" value="F:methyltransferase activity"/>
    <property type="evidence" value="ECO:0007669"/>
    <property type="project" value="UniProtKB-KW"/>
</dbReference>
<dbReference type="Pfam" id="PF08242">
    <property type="entry name" value="Methyltransf_12"/>
    <property type="match status" value="1"/>
</dbReference>
<evidence type="ECO:0000313" key="2">
    <source>
        <dbReference type="EMBL" id="KAK3346025.1"/>
    </source>
</evidence>
<sequence>MASFLSMPSHLSQFLTKHLISPTYLGTRTYKSWQANMAPKSNWGAFWYNALTLQIYDAWVLGFNMSFVWRCTTETVLLPFFRENFSRRHLDIGVATGFFPATALAQQPPATLPAQEITLFDLNEIALRSAKARINADNQKTPVSVTTVHADALAGVPPELEGMRFDSVSLFNVLHCIPAHQERKNRVFELAADVLSDDGVVFGCSVLGIKHHAWWNPLGWMTMAFFNLVGSAFGNWEDEPAVFEQGLRREFEDVKTWIVGSVFLFRARKPKRIDR</sequence>
<dbReference type="InterPro" id="IPR013217">
    <property type="entry name" value="Methyltransf_12"/>
</dbReference>
<reference evidence="2" key="2">
    <citation type="submission" date="2023-06" db="EMBL/GenBank/DDBJ databases">
        <authorList>
            <consortium name="Lawrence Berkeley National Laboratory"/>
            <person name="Haridas S."/>
            <person name="Hensen N."/>
            <person name="Bonometti L."/>
            <person name="Westerberg I."/>
            <person name="Brannstrom I.O."/>
            <person name="Guillou S."/>
            <person name="Cros-Aarteil S."/>
            <person name="Calhoun S."/>
            <person name="Kuo A."/>
            <person name="Mondo S."/>
            <person name="Pangilinan J."/>
            <person name="Riley R."/>
            <person name="Labutti K."/>
            <person name="Andreopoulos B."/>
            <person name="Lipzen A."/>
            <person name="Chen C."/>
            <person name="Yanf M."/>
            <person name="Daum C."/>
            <person name="Ng V."/>
            <person name="Clum A."/>
            <person name="Steindorff A."/>
            <person name="Ohm R."/>
            <person name="Martin F."/>
            <person name="Silar P."/>
            <person name="Natvig D."/>
            <person name="Lalanne C."/>
            <person name="Gautier V."/>
            <person name="Ament-Velasquez S.L."/>
            <person name="Kruys A."/>
            <person name="Hutchinson M.I."/>
            <person name="Powell A.J."/>
            <person name="Barry K."/>
            <person name="Miller A.N."/>
            <person name="Grigoriev I.V."/>
            <person name="Debuchy R."/>
            <person name="Gladieux P."/>
            <person name="Thoren M.H."/>
            <person name="Johannesson H."/>
        </authorList>
    </citation>
    <scope>NUCLEOTIDE SEQUENCE</scope>
    <source>
        <strain evidence="2">CBS 955.72</strain>
    </source>
</reference>
<name>A0AAJ0MAC4_9PEZI</name>